<feature type="domain" description="UspA" evidence="4">
    <location>
        <begin position="9"/>
        <end position="147"/>
    </location>
</feature>
<dbReference type="InterPro" id="IPR006015">
    <property type="entry name" value="Universal_stress_UspA"/>
</dbReference>
<gene>
    <name evidence="5" type="ORF">BN977_05886</name>
</gene>
<evidence type="ECO:0000313" key="6">
    <source>
        <dbReference type="Proteomes" id="UP000028870"/>
    </source>
</evidence>
<dbReference type="RefSeq" id="WP_036404770.1">
    <property type="nucleotide sequence ID" value="NZ_CCBB010000003.1"/>
</dbReference>
<keyword evidence="3" id="KW-0067">ATP-binding</keyword>
<dbReference type="Pfam" id="PF00582">
    <property type="entry name" value="Usp"/>
    <property type="match status" value="2"/>
</dbReference>
<organism evidence="5 6">
    <name type="scientific">Mycolicibacterium cosmeticum</name>
    <dbReference type="NCBI Taxonomy" id="258533"/>
    <lineage>
        <taxon>Bacteria</taxon>
        <taxon>Bacillati</taxon>
        <taxon>Actinomycetota</taxon>
        <taxon>Actinomycetes</taxon>
        <taxon>Mycobacteriales</taxon>
        <taxon>Mycobacteriaceae</taxon>
        <taxon>Mycolicibacterium</taxon>
    </lineage>
</organism>
<accession>W9BMA2</accession>
<evidence type="ECO:0000256" key="2">
    <source>
        <dbReference type="ARBA" id="ARBA00022741"/>
    </source>
</evidence>
<comment type="caution">
    <text evidence="5">The sequence shown here is derived from an EMBL/GenBank/DDBJ whole genome shotgun (WGS) entry which is preliminary data.</text>
</comment>
<keyword evidence="6" id="KW-1185">Reference proteome</keyword>
<dbReference type="eggNOG" id="COG0589">
    <property type="taxonomic scope" value="Bacteria"/>
</dbReference>
<dbReference type="PRINTS" id="PR01438">
    <property type="entry name" value="UNVRSLSTRESS"/>
</dbReference>
<name>W9BMA2_MYCCO</name>
<reference evidence="5" key="2">
    <citation type="submission" date="2014-03" db="EMBL/GenBank/DDBJ databases">
        <authorList>
            <person name="Urmite Genomes"/>
        </authorList>
    </citation>
    <scope>NUCLEOTIDE SEQUENCE</scope>
    <source>
        <strain evidence="5">DSM 44829</strain>
    </source>
</reference>
<dbReference type="InterPro" id="IPR014729">
    <property type="entry name" value="Rossmann-like_a/b/a_fold"/>
</dbReference>
<dbReference type="PANTHER" id="PTHR46268:SF27">
    <property type="entry name" value="UNIVERSAL STRESS PROTEIN RV2623"/>
    <property type="match status" value="1"/>
</dbReference>
<dbReference type="GO" id="GO:0005524">
    <property type="term" value="F:ATP binding"/>
    <property type="evidence" value="ECO:0007669"/>
    <property type="project" value="UniProtKB-KW"/>
</dbReference>
<dbReference type="SUPFAM" id="SSF52402">
    <property type="entry name" value="Adenine nucleotide alpha hydrolases-like"/>
    <property type="match status" value="2"/>
</dbReference>
<dbReference type="Proteomes" id="UP000028870">
    <property type="component" value="Unassembled WGS sequence"/>
</dbReference>
<dbReference type="STRING" id="258533.BN977_05886"/>
<dbReference type="EMBL" id="CCBB010000003">
    <property type="protein sequence ID" value="CDO11045.1"/>
    <property type="molecule type" value="Genomic_DNA"/>
</dbReference>
<evidence type="ECO:0000256" key="1">
    <source>
        <dbReference type="ARBA" id="ARBA00008791"/>
    </source>
</evidence>
<sequence length="291" mass="31415">MSRSNVDQAIVVAVDRSPASRAAIEWAAEEALLHVRPLTLVHAVAPVYVDTHDPVLRARIQRWRIHCARELLAEVKAHLVERTPLDAEAVSTVLQVAQPVHLLTEVSGHAAMLVLGSRFHGSWGGRRLGSVSAALCYRAHCPVAIVHTHDHERESAPVLVGVDGSAASDHAVTVAFEEAARRRVGLVAVHAWSDEHVLQLIGADWDRYRADAETALHAALRNTRARYPDVTVTEKVFCDRPAHWLIKEAEHAGLVVVGSHGRGVVSALVNGSVATAVAERADVPVIVTRGG</sequence>
<dbReference type="AlphaFoldDB" id="W9BMA2"/>
<proteinExistence type="inferred from homology"/>
<keyword evidence="2" id="KW-0547">Nucleotide-binding</keyword>
<reference evidence="5" key="1">
    <citation type="submission" date="2014-03" db="EMBL/GenBank/DDBJ databases">
        <title>Draft Genome Sequence of Mycobacterium cosmeticum DSM 44829.</title>
        <authorList>
            <person name="Croce O."/>
            <person name="Robert C."/>
            <person name="Raoult D."/>
            <person name="Drancourt M."/>
        </authorList>
    </citation>
    <scope>NUCLEOTIDE SEQUENCE [LARGE SCALE GENOMIC DNA]</scope>
    <source>
        <strain evidence="5">DSM 44829</strain>
    </source>
</reference>
<dbReference type="PANTHER" id="PTHR46268">
    <property type="entry name" value="STRESS RESPONSE PROTEIN NHAX"/>
    <property type="match status" value="1"/>
</dbReference>
<evidence type="ECO:0000313" key="5">
    <source>
        <dbReference type="EMBL" id="CDO11045.1"/>
    </source>
</evidence>
<evidence type="ECO:0000256" key="3">
    <source>
        <dbReference type="ARBA" id="ARBA00022840"/>
    </source>
</evidence>
<dbReference type="InterPro" id="IPR006016">
    <property type="entry name" value="UspA"/>
</dbReference>
<feature type="domain" description="UspA" evidence="4">
    <location>
        <begin position="157"/>
        <end position="289"/>
    </location>
</feature>
<evidence type="ECO:0000259" key="4">
    <source>
        <dbReference type="Pfam" id="PF00582"/>
    </source>
</evidence>
<dbReference type="Gene3D" id="3.40.50.620">
    <property type="entry name" value="HUPs"/>
    <property type="match status" value="2"/>
</dbReference>
<protein>
    <submittedName>
        <fullName evidence="5">Universal stress protein UspA-like protein</fullName>
    </submittedName>
</protein>
<comment type="similarity">
    <text evidence="1">Belongs to the universal stress protein A family.</text>
</comment>